<dbReference type="Pfam" id="PF16093">
    <property type="entry name" value="PAC4"/>
    <property type="match status" value="1"/>
</dbReference>
<dbReference type="Proteomes" id="UP001139887">
    <property type="component" value="Unassembled WGS sequence"/>
</dbReference>
<evidence type="ECO:0000313" key="1">
    <source>
        <dbReference type="EMBL" id="KAJ2849237.1"/>
    </source>
</evidence>
<keyword evidence="2" id="KW-1185">Reference proteome</keyword>
<evidence type="ECO:0000313" key="2">
    <source>
        <dbReference type="Proteomes" id="UP001139887"/>
    </source>
</evidence>
<organism evidence="1 2">
    <name type="scientific">Coemansia brasiliensis</name>
    <dbReference type="NCBI Taxonomy" id="2650707"/>
    <lineage>
        <taxon>Eukaryota</taxon>
        <taxon>Fungi</taxon>
        <taxon>Fungi incertae sedis</taxon>
        <taxon>Zoopagomycota</taxon>
        <taxon>Kickxellomycotina</taxon>
        <taxon>Kickxellomycetes</taxon>
        <taxon>Kickxellales</taxon>
        <taxon>Kickxellaceae</taxon>
        <taxon>Coemansia</taxon>
    </lineage>
</organism>
<name>A0A9W8IE36_9FUNG</name>
<accession>A0A9W8IE36</accession>
<dbReference type="AlphaFoldDB" id="A0A9W8IE36"/>
<proteinExistence type="predicted"/>
<dbReference type="InterPro" id="IPR032157">
    <property type="entry name" value="PAC4"/>
</dbReference>
<dbReference type="EMBL" id="JANBUW010000093">
    <property type="protein sequence ID" value="KAJ2849237.1"/>
    <property type="molecule type" value="Genomic_DNA"/>
</dbReference>
<comment type="caution">
    <text evidence="1">The sequence shown here is derived from an EMBL/GenBank/DDBJ whole genome shotgun (WGS) entry which is preliminary data.</text>
</comment>
<protein>
    <submittedName>
        <fullName evidence="1">Uncharacterized protein</fullName>
    </submittedName>
</protein>
<gene>
    <name evidence="1" type="ORF">IWW36_002768</name>
</gene>
<dbReference type="OrthoDB" id="368507at2759"/>
<dbReference type="GO" id="GO:0043248">
    <property type="term" value="P:proteasome assembly"/>
    <property type="evidence" value="ECO:0007669"/>
    <property type="project" value="InterPro"/>
</dbReference>
<sequence>MATVEPAESRFAAHKSLYAIDPITGEASKLTASTGWSVSNDATLLSILILEHAHDRPGMLWVWAQISPPKTNVPASMPNLVLSVPPAGRARANATQLVGSSLDDPTADIARRLSARFKRPVFVSLNAGTRRQAQGMMAVAAEQMDELMTTERCIVAELIKI</sequence>
<reference evidence="1" key="1">
    <citation type="submission" date="2022-07" db="EMBL/GenBank/DDBJ databases">
        <title>Phylogenomic reconstructions and comparative analyses of Kickxellomycotina fungi.</title>
        <authorList>
            <person name="Reynolds N.K."/>
            <person name="Stajich J.E."/>
            <person name="Barry K."/>
            <person name="Grigoriev I.V."/>
            <person name="Crous P."/>
            <person name="Smith M.E."/>
        </authorList>
    </citation>
    <scope>NUCLEOTIDE SEQUENCE</scope>
    <source>
        <strain evidence="1">NRRL 1566</strain>
    </source>
</reference>